<organism evidence="2 3">
    <name type="scientific">Polypterus senegalus</name>
    <name type="common">Senegal bichir</name>
    <dbReference type="NCBI Taxonomy" id="55291"/>
    <lineage>
        <taxon>Eukaryota</taxon>
        <taxon>Metazoa</taxon>
        <taxon>Chordata</taxon>
        <taxon>Craniata</taxon>
        <taxon>Vertebrata</taxon>
        <taxon>Euteleostomi</taxon>
        <taxon>Actinopterygii</taxon>
        <taxon>Polypteriformes</taxon>
        <taxon>Polypteridae</taxon>
        <taxon>Polypterus</taxon>
    </lineage>
</organism>
<name>A0A8X7XLG8_POLSE</name>
<feature type="non-terminal residue" evidence="2">
    <location>
        <position position="246"/>
    </location>
</feature>
<gene>
    <name evidence="2" type="primary">Kmt5a_0</name>
    <name evidence="2" type="ORF">GTO96_0003889</name>
</gene>
<evidence type="ECO:0000313" key="3">
    <source>
        <dbReference type="Proteomes" id="UP000886611"/>
    </source>
</evidence>
<evidence type="ECO:0000259" key="1">
    <source>
        <dbReference type="Pfam" id="PF00856"/>
    </source>
</evidence>
<protein>
    <submittedName>
        <fullName evidence="2">KMT5A methyltransferase</fullName>
    </submittedName>
</protein>
<dbReference type="InterPro" id="IPR051760">
    <property type="entry name" value="KMT5A"/>
</dbReference>
<dbReference type="InterPro" id="IPR001214">
    <property type="entry name" value="SET_dom"/>
</dbReference>
<dbReference type="GO" id="GO:0042799">
    <property type="term" value="F:histone H4K20 methyltransferase activity"/>
    <property type="evidence" value="ECO:0007669"/>
    <property type="project" value="TreeGrafter"/>
</dbReference>
<dbReference type="SUPFAM" id="SSF82199">
    <property type="entry name" value="SET domain"/>
    <property type="match status" value="1"/>
</dbReference>
<reference evidence="2 3" key="1">
    <citation type="journal article" date="2021" name="Cell">
        <title>Tracing the genetic footprints of vertebrate landing in non-teleost ray-finned fishes.</title>
        <authorList>
            <person name="Bi X."/>
            <person name="Wang K."/>
            <person name="Yang L."/>
            <person name="Pan H."/>
            <person name="Jiang H."/>
            <person name="Wei Q."/>
            <person name="Fang M."/>
            <person name="Yu H."/>
            <person name="Zhu C."/>
            <person name="Cai Y."/>
            <person name="He Y."/>
            <person name="Gan X."/>
            <person name="Zeng H."/>
            <person name="Yu D."/>
            <person name="Zhu Y."/>
            <person name="Jiang H."/>
            <person name="Qiu Q."/>
            <person name="Yang H."/>
            <person name="Zhang Y.E."/>
            <person name="Wang W."/>
            <person name="Zhu M."/>
            <person name="He S."/>
            <person name="Zhang G."/>
        </authorList>
    </citation>
    <scope>NUCLEOTIDE SEQUENCE [LARGE SCALE GENOMIC DNA]</scope>
    <source>
        <strain evidence="2">Bchr_013</strain>
    </source>
</reference>
<sequence length="246" mass="28415">MYRCTKPSLETFQRKIERQGWESNCPKAGEIVSLWKPASKNEVEEDRKISRTVQHLRWRGLHIKDFGSEKGFGVFATRRFSKGDIVCDYHGQVVTKGGGLRLVHSKTDEMGCVFFYKSGDTIMAIDAQTHPCQCHPDVDIIGRRINHSRKRFNLKPKLNQARLNFQTVMNYMKSVKLFTSFLLCQTNVTLQDPEKHNQIKMYIDNFSVMQKNFSKQVSKEIAAKRWTKVDHRNLEDDVEAGALAEA</sequence>
<dbReference type="Gene3D" id="2.170.270.10">
    <property type="entry name" value="SET domain"/>
    <property type="match status" value="1"/>
</dbReference>
<dbReference type="GO" id="GO:0032259">
    <property type="term" value="P:methylation"/>
    <property type="evidence" value="ECO:0007669"/>
    <property type="project" value="UniProtKB-KW"/>
</dbReference>
<dbReference type="GO" id="GO:0043516">
    <property type="term" value="P:regulation of DNA damage response, signal transduction by p53 class mediator"/>
    <property type="evidence" value="ECO:0007669"/>
    <property type="project" value="TreeGrafter"/>
</dbReference>
<proteinExistence type="predicted"/>
<comment type="caution">
    <text evidence="2">The sequence shown here is derived from an EMBL/GenBank/DDBJ whole genome shotgun (WGS) entry which is preliminary data.</text>
</comment>
<keyword evidence="3" id="KW-1185">Reference proteome</keyword>
<dbReference type="Pfam" id="PF00856">
    <property type="entry name" value="SET"/>
    <property type="match status" value="1"/>
</dbReference>
<dbReference type="GO" id="GO:0005634">
    <property type="term" value="C:nucleus"/>
    <property type="evidence" value="ECO:0007669"/>
    <property type="project" value="TreeGrafter"/>
</dbReference>
<keyword evidence="2" id="KW-0808">Transferase</keyword>
<dbReference type="Proteomes" id="UP000886611">
    <property type="component" value="Unassembled WGS sequence"/>
</dbReference>
<evidence type="ECO:0000313" key="2">
    <source>
        <dbReference type="EMBL" id="KAG2469435.1"/>
    </source>
</evidence>
<dbReference type="GO" id="GO:0005700">
    <property type="term" value="C:polytene chromosome"/>
    <property type="evidence" value="ECO:0007669"/>
    <property type="project" value="TreeGrafter"/>
</dbReference>
<feature type="non-terminal residue" evidence="2">
    <location>
        <position position="1"/>
    </location>
</feature>
<feature type="domain" description="SET" evidence="1">
    <location>
        <begin position="71"/>
        <end position="165"/>
    </location>
</feature>
<dbReference type="EMBL" id="JAATIS010000220">
    <property type="protein sequence ID" value="KAG2469435.1"/>
    <property type="molecule type" value="Genomic_DNA"/>
</dbReference>
<keyword evidence="2" id="KW-0489">Methyltransferase</keyword>
<dbReference type="AlphaFoldDB" id="A0A8X7XLG8"/>
<dbReference type="GO" id="GO:0006357">
    <property type="term" value="P:regulation of transcription by RNA polymerase II"/>
    <property type="evidence" value="ECO:0007669"/>
    <property type="project" value="TreeGrafter"/>
</dbReference>
<dbReference type="PANTHER" id="PTHR46167:SF1">
    <property type="entry name" value="N-LYSINE METHYLTRANSFERASE KMT5A"/>
    <property type="match status" value="1"/>
</dbReference>
<accession>A0A8X7XLG8</accession>
<dbReference type="PANTHER" id="PTHR46167">
    <property type="entry name" value="N-LYSINE METHYLTRANSFERASE KMT5A"/>
    <property type="match status" value="1"/>
</dbReference>
<dbReference type="InterPro" id="IPR046341">
    <property type="entry name" value="SET_dom_sf"/>
</dbReference>